<dbReference type="SUPFAM" id="SSF54427">
    <property type="entry name" value="NTF2-like"/>
    <property type="match status" value="1"/>
</dbReference>
<evidence type="ECO:0000313" key="5">
    <source>
        <dbReference type="Proteomes" id="UP000319812"/>
    </source>
</evidence>
<dbReference type="AlphaFoldDB" id="A0A4Y4F4L7"/>
<dbReference type="InterPro" id="IPR048469">
    <property type="entry name" value="YchJ-like_M"/>
</dbReference>
<dbReference type="Gene3D" id="3.10.450.50">
    <property type="match status" value="1"/>
</dbReference>
<evidence type="ECO:0000313" key="4">
    <source>
        <dbReference type="EMBL" id="GED22774.1"/>
    </source>
</evidence>
<dbReference type="Pfam" id="PF17775">
    <property type="entry name" value="YchJ_M-like"/>
    <property type="match status" value="1"/>
</dbReference>
<dbReference type="Pfam" id="PF02810">
    <property type="entry name" value="SEC-C"/>
    <property type="match status" value="2"/>
</dbReference>
<evidence type="ECO:0000259" key="3">
    <source>
        <dbReference type="Pfam" id="PF17775"/>
    </source>
</evidence>
<dbReference type="PANTHER" id="PTHR33747:SF1">
    <property type="entry name" value="ADENYLATE CYCLASE-ASSOCIATED CAP C-TERMINAL DOMAIN-CONTAINING PROTEIN"/>
    <property type="match status" value="1"/>
</dbReference>
<dbReference type="EMBL" id="BJOC01000022">
    <property type="protein sequence ID" value="GED22774.1"/>
    <property type="molecule type" value="Genomic_DNA"/>
</dbReference>
<dbReference type="InterPro" id="IPR032710">
    <property type="entry name" value="NTF2-like_dom_sf"/>
</dbReference>
<comment type="caution">
    <text evidence="4">The sequence shown here is derived from an EMBL/GenBank/DDBJ whole genome shotgun (WGS) entry which is preliminary data.</text>
</comment>
<accession>A0A4Y4F4L7</accession>
<dbReference type="Proteomes" id="UP000319812">
    <property type="component" value="Unassembled WGS sequence"/>
</dbReference>
<dbReference type="RefSeq" id="WP_141319829.1">
    <property type="nucleotide sequence ID" value="NZ_BJOC01000022.1"/>
</dbReference>
<dbReference type="InterPro" id="IPR004027">
    <property type="entry name" value="SEC_C_motif"/>
</dbReference>
<gene>
    <name evidence="4" type="ORF">HHA01_17510</name>
</gene>
<evidence type="ECO:0000256" key="2">
    <source>
        <dbReference type="HAMAP-Rule" id="MF_00612"/>
    </source>
</evidence>
<dbReference type="HAMAP" id="MF_00612">
    <property type="entry name" value="UPF0225"/>
    <property type="match status" value="1"/>
</dbReference>
<proteinExistence type="inferred from homology"/>
<dbReference type="OrthoDB" id="21421at2"/>
<keyword evidence="5" id="KW-1185">Reference proteome</keyword>
<dbReference type="SUPFAM" id="SSF103642">
    <property type="entry name" value="Sec-C motif"/>
    <property type="match status" value="1"/>
</dbReference>
<protein>
    <recommendedName>
        <fullName evidence="2">UPF0225 protein HHA01_17510</fullName>
    </recommendedName>
</protein>
<dbReference type="PANTHER" id="PTHR33747">
    <property type="entry name" value="UPF0225 PROTEIN SCO1677"/>
    <property type="match status" value="1"/>
</dbReference>
<evidence type="ECO:0000256" key="1">
    <source>
        <dbReference type="ARBA" id="ARBA00010839"/>
    </source>
</evidence>
<name>A0A4Y4F4L7_9GAMM</name>
<comment type="similarity">
    <text evidence="1 2">Belongs to the UPF0225 family.</text>
</comment>
<organism evidence="4 5">
    <name type="scientific">Halomonas halmophila</name>
    <dbReference type="NCBI Taxonomy" id="252"/>
    <lineage>
        <taxon>Bacteria</taxon>
        <taxon>Pseudomonadati</taxon>
        <taxon>Pseudomonadota</taxon>
        <taxon>Gammaproteobacteria</taxon>
        <taxon>Oceanospirillales</taxon>
        <taxon>Halomonadaceae</taxon>
        <taxon>Halomonas</taxon>
    </lineage>
</organism>
<sequence>MEQQCPCGSGDTLAACCGRYHAGELAPGPEALMRARFSAFALGRNDYLLATWHPDKRPASLPDEDPTHWVRLEIVDSHGDGDQGRVQFRATFREGSRWGVLEEDSTFTRRDGHWCYVDGEPRVTRLKPGRNSPCPCGSGRKGKQCCMRGGTLGS</sequence>
<feature type="domain" description="YchJ-like middle NTF2-like" evidence="3">
    <location>
        <begin position="29"/>
        <end position="119"/>
    </location>
</feature>
<reference evidence="4 5" key="1">
    <citation type="submission" date="2019-06" db="EMBL/GenBank/DDBJ databases">
        <title>Whole genome shotgun sequence of Halomonas halmophila NBRC 15537.</title>
        <authorList>
            <person name="Hosoyama A."/>
            <person name="Uohara A."/>
            <person name="Ohji S."/>
            <person name="Ichikawa N."/>
        </authorList>
    </citation>
    <scope>NUCLEOTIDE SEQUENCE [LARGE SCALE GENOMIC DNA]</scope>
    <source>
        <strain evidence="4 5">NBRC 15537</strain>
    </source>
</reference>
<dbReference type="InterPro" id="IPR023006">
    <property type="entry name" value="YchJ-like"/>
</dbReference>